<protein>
    <submittedName>
        <fullName evidence="4">Ribosome recycling factor</fullName>
    </submittedName>
</protein>
<dbReference type="GO" id="GO:0043023">
    <property type="term" value="F:ribosomal large subunit binding"/>
    <property type="evidence" value="ECO:0007669"/>
    <property type="project" value="TreeGrafter"/>
</dbReference>
<dbReference type="EMBL" id="MN042908">
    <property type="protein sequence ID" value="QID56888.1"/>
    <property type="molecule type" value="Genomic_DNA"/>
</dbReference>
<keyword evidence="2" id="KW-0648">Protein biosynthesis</keyword>
<evidence type="ECO:0000259" key="3">
    <source>
        <dbReference type="Pfam" id="PF01765"/>
    </source>
</evidence>
<reference evidence="4" key="1">
    <citation type="journal article" date="2020" name="Biol. Lett.">
        <title>Evolutionary rates are correlated between cockroach symbionts and mitochondrial genomes.</title>
        <authorList>
            <person name="Arab D.A."/>
            <person name="Bourguignon T."/>
            <person name="Wang Z."/>
            <person name="Ho S.Y.W."/>
            <person name="Lo N."/>
        </authorList>
    </citation>
    <scope>NUCLEOTIDE SEQUENCE</scope>
    <source>
        <strain evidence="4">DHOG3434</strain>
    </source>
</reference>
<dbReference type="InterPro" id="IPR002661">
    <property type="entry name" value="Ribosome_recyc_fac"/>
</dbReference>
<evidence type="ECO:0000256" key="2">
    <source>
        <dbReference type="ARBA" id="ARBA00022917"/>
    </source>
</evidence>
<proteinExistence type="inferred from homology"/>
<accession>A0A6G6BY07</accession>
<dbReference type="Gene3D" id="3.30.1360.40">
    <property type="match status" value="1"/>
</dbReference>
<dbReference type="InterPro" id="IPR036191">
    <property type="entry name" value="RRF_sf"/>
</dbReference>
<dbReference type="SUPFAM" id="SSF55194">
    <property type="entry name" value="Ribosome recycling factor, RRF"/>
    <property type="match status" value="1"/>
</dbReference>
<comment type="similarity">
    <text evidence="1">Belongs to the RRF family.</text>
</comment>
<feature type="domain" description="Ribosome recycling factor" evidence="3">
    <location>
        <begin position="22"/>
        <end position="182"/>
    </location>
</feature>
<dbReference type="Pfam" id="PF01765">
    <property type="entry name" value="RRF"/>
    <property type="match status" value="1"/>
</dbReference>
<evidence type="ECO:0000313" key="4">
    <source>
        <dbReference type="EMBL" id="QID56888.1"/>
    </source>
</evidence>
<evidence type="ECO:0000256" key="1">
    <source>
        <dbReference type="ARBA" id="ARBA00005912"/>
    </source>
</evidence>
<dbReference type="PANTHER" id="PTHR20982:SF3">
    <property type="entry name" value="MITOCHONDRIAL RIBOSOME RECYCLING FACTOR PSEUDO 1"/>
    <property type="match status" value="1"/>
</dbReference>
<dbReference type="AlphaFoldDB" id="A0A6G6BY07"/>
<name>A0A6G6BY07_9FLAO</name>
<dbReference type="InterPro" id="IPR023584">
    <property type="entry name" value="Ribosome_recyc_fac_dom"/>
</dbReference>
<dbReference type="GO" id="GO:0006412">
    <property type="term" value="P:translation"/>
    <property type="evidence" value="ECO:0007669"/>
    <property type="project" value="UniProtKB-KW"/>
</dbReference>
<dbReference type="NCBIfam" id="TIGR00496">
    <property type="entry name" value="frr"/>
    <property type="match status" value="1"/>
</dbReference>
<dbReference type="Gene3D" id="1.10.132.20">
    <property type="entry name" value="Ribosome-recycling factor"/>
    <property type="match status" value="1"/>
</dbReference>
<organism evidence="4">
    <name type="scientific">Blattabacterium sp.</name>
    <name type="common">Paranauphoeta circumdata</name>
    <dbReference type="NCBI Taxonomy" id="2712822"/>
    <lineage>
        <taxon>Bacteria</taxon>
        <taxon>Pseudomonadati</taxon>
        <taxon>Bacteroidota</taxon>
        <taxon>Flavobacteriia</taxon>
        <taxon>Flavobacteriales</taxon>
        <taxon>Blattabacteriaceae</taxon>
        <taxon>Blattabacterium</taxon>
    </lineage>
</organism>
<dbReference type="FunFam" id="3.30.1360.40:FF:000001">
    <property type="entry name" value="Ribosome-recycling factor"/>
    <property type="match status" value="1"/>
</dbReference>
<feature type="non-terminal residue" evidence="4">
    <location>
        <position position="184"/>
    </location>
</feature>
<dbReference type="PANTHER" id="PTHR20982">
    <property type="entry name" value="RIBOSOME RECYCLING FACTOR"/>
    <property type="match status" value="1"/>
</dbReference>
<sequence>MDELNNIFFSCQENMDKIFNQFKKEIHRVRLGSQSISSFLGKIKIKCYGTFFPLIEVANISIIDNMNISIHPWDRSIVSNIDKAIINANLGFMPTNKGDSIDIHLPTITEESRKNLIKKIKSKTEHAKILVREIRKKNNQNIKKLKISEDFYKMGESRIQKITNQYIQKIENFFLHKEEEILRI</sequence>